<evidence type="ECO:0000256" key="6">
    <source>
        <dbReference type="ARBA" id="ARBA00023136"/>
    </source>
</evidence>
<keyword evidence="3" id="KW-0813">Transport</keyword>
<feature type="transmembrane region" description="Helical" evidence="7">
    <location>
        <begin position="573"/>
        <end position="595"/>
    </location>
</feature>
<feature type="transmembrane region" description="Helical" evidence="7">
    <location>
        <begin position="650"/>
        <end position="674"/>
    </location>
</feature>
<dbReference type="PANTHER" id="PTHR31376">
    <property type="entry name" value="OS09G0467300 PROTEIN-RELATED"/>
    <property type="match status" value="1"/>
</dbReference>
<feature type="transmembrane region" description="Helical" evidence="7">
    <location>
        <begin position="708"/>
        <end position="725"/>
    </location>
</feature>
<feature type="transmembrane region" description="Helical" evidence="7">
    <location>
        <begin position="537"/>
        <end position="561"/>
    </location>
</feature>
<feature type="transmembrane region" description="Helical" evidence="7">
    <location>
        <begin position="447"/>
        <end position="468"/>
    </location>
</feature>
<evidence type="ECO:0000256" key="3">
    <source>
        <dbReference type="ARBA" id="ARBA00022448"/>
    </source>
</evidence>
<dbReference type="SUPFAM" id="SSF103481">
    <property type="entry name" value="Multidrug resistance efflux transporter EmrE"/>
    <property type="match status" value="2"/>
</dbReference>
<accession>Q7FAP0</accession>
<dbReference type="AlphaFoldDB" id="Q7FAP0"/>
<proteinExistence type="inferred from homology"/>
<evidence type="ECO:0000256" key="2">
    <source>
        <dbReference type="ARBA" id="ARBA00006213"/>
    </source>
</evidence>
<dbReference type="Pfam" id="PF16913">
    <property type="entry name" value="PUNUT"/>
    <property type="match status" value="2"/>
</dbReference>
<feature type="transmembrane region" description="Helical" evidence="7">
    <location>
        <begin position="311"/>
        <end position="332"/>
    </location>
</feature>
<feature type="transmembrane region" description="Helical" evidence="7">
    <location>
        <begin position="80"/>
        <end position="100"/>
    </location>
</feature>
<feature type="transmembrane region" description="Helical" evidence="7">
    <location>
        <begin position="615"/>
        <end position="638"/>
    </location>
</feature>
<reference evidence="9" key="2">
    <citation type="journal article" date="2008" name="Nucleic Acids Res.">
        <title>The rice annotation project database (RAP-DB): 2008 update.</title>
        <authorList>
            <consortium name="The rice annotation project (RAP)"/>
        </authorList>
    </citation>
    <scope>GENOME REANNOTATION</scope>
    <source>
        <strain evidence="9">cv. Nipponbare</strain>
    </source>
</reference>
<evidence type="ECO:0000313" key="9">
    <source>
        <dbReference type="Proteomes" id="UP000000763"/>
    </source>
</evidence>
<feature type="transmembrane region" description="Helical" evidence="7">
    <location>
        <begin position="480"/>
        <end position="497"/>
    </location>
</feature>
<evidence type="ECO:0000256" key="5">
    <source>
        <dbReference type="ARBA" id="ARBA00022989"/>
    </source>
</evidence>
<comment type="similarity">
    <text evidence="2">Belongs to the purine permeases (TC 2.A.7.14) family.</text>
</comment>
<feature type="transmembrane region" description="Helical" evidence="7">
    <location>
        <begin position="283"/>
        <end position="305"/>
    </location>
</feature>
<feature type="transmembrane region" description="Helical" evidence="7">
    <location>
        <begin position="141"/>
        <end position="163"/>
    </location>
</feature>
<feature type="transmembrane region" description="Helical" evidence="7">
    <location>
        <begin position="339"/>
        <end position="356"/>
    </location>
</feature>
<protein>
    <submittedName>
        <fullName evidence="8">OSJNBb0016D16.5 protein</fullName>
    </submittedName>
</protein>
<dbReference type="Proteomes" id="UP000000763">
    <property type="component" value="Chromosome 4"/>
</dbReference>
<feature type="transmembrane region" description="Helical" evidence="7">
    <location>
        <begin position="414"/>
        <end position="435"/>
    </location>
</feature>
<evidence type="ECO:0000256" key="1">
    <source>
        <dbReference type="ARBA" id="ARBA00004141"/>
    </source>
</evidence>
<feature type="transmembrane region" description="Helical" evidence="7">
    <location>
        <begin position="201"/>
        <end position="224"/>
    </location>
</feature>
<sequence>MADSNAGGNNSSGAANNAEVQIPIPAPSKAEAAAAPETPAGKPFRWWAMVAVDVFFLIAGQTSATLLGRYYYTQGGRSKWISAFVRTAGFPILFFTLFFFPSKSPSSCTNTPMAKLAVIYIVLGLIIAADDMMYTGGLKYLPASTYSLICASQLAFNVVFSYVLNSQKVTPLIFNSVVLLTMSASLIGVSKESQGVTGVSGGKYLLGFVLTLGASCTYSLILALMQLTFETIIKKHTFSAVLNMQIYTALVATAASVVGLFASGEWRSLRGEMNAFRSGQFSYLMTLLWAAVSWQVANIGVLGLIFEVSALFSNVISTVSLPVIPFFAVVVFHDRMNGVKIVAMLIAIWGFISYLFQHYLDGKKAKKASSGDSVRGQEDVVAESDKSTSRADGTAAAAAAAAPLPPVSSQRLRWWAVVLANIVFVLGGQSVATLLGRIYYDQGGGSLWLATVVQSCGAPLAVPLLLYFRRPEASPVARPPLLKIAAIYAGLGVLLAGDNLMYSYALLYLPLSTYSLVCATQLCFNAVFSYFLNKERFTALVLNSVVLLTFSAALVGVSHSSEETNSSVPEGKFALGFVLALSASAAFALILSLMQLTFDTVLRSNAAHAVLELQLWSNAAASCVSVAGLFISGEWSSLTAEMDGYKKGEVAYGMTLAWTAISWQLATMGMVGLVATVSSLFTNVISTVGMPLSPIMAVIFLGDRMDGAKVIAMLIGIWGFLSYVYQHYLDDAKSKNTAGSADVTQTSEAKL</sequence>
<evidence type="ECO:0000256" key="4">
    <source>
        <dbReference type="ARBA" id="ARBA00022692"/>
    </source>
</evidence>
<reference evidence="9" key="1">
    <citation type="journal article" date="2005" name="Nature">
        <title>The map-based sequence of the rice genome.</title>
        <authorList>
            <consortium name="International rice genome sequencing project (IRGSP)"/>
            <person name="Matsumoto T."/>
            <person name="Wu J."/>
            <person name="Kanamori H."/>
            <person name="Katayose Y."/>
            <person name="Fujisawa M."/>
            <person name="Namiki N."/>
            <person name="Mizuno H."/>
            <person name="Yamamoto K."/>
            <person name="Antonio B.A."/>
            <person name="Baba T."/>
            <person name="Sakata K."/>
            <person name="Nagamura Y."/>
            <person name="Aoki H."/>
            <person name="Arikawa K."/>
            <person name="Arita K."/>
            <person name="Bito T."/>
            <person name="Chiden Y."/>
            <person name="Fujitsuka N."/>
            <person name="Fukunaka R."/>
            <person name="Hamada M."/>
            <person name="Harada C."/>
            <person name="Hayashi A."/>
            <person name="Hijishita S."/>
            <person name="Honda M."/>
            <person name="Hosokawa S."/>
            <person name="Ichikawa Y."/>
            <person name="Idonuma A."/>
            <person name="Iijima M."/>
            <person name="Ikeda M."/>
            <person name="Ikeno M."/>
            <person name="Ito K."/>
            <person name="Ito S."/>
            <person name="Ito T."/>
            <person name="Ito Y."/>
            <person name="Ito Y."/>
            <person name="Iwabuchi A."/>
            <person name="Kamiya K."/>
            <person name="Karasawa W."/>
            <person name="Kurita K."/>
            <person name="Katagiri S."/>
            <person name="Kikuta A."/>
            <person name="Kobayashi H."/>
            <person name="Kobayashi N."/>
            <person name="Machita K."/>
            <person name="Maehara T."/>
            <person name="Masukawa M."/>
            <person name="Mizubayashi T."/>
            <person name="Mukai Y."/>
            <person name="Nagasaki H."/>
            <person name="Nagata Y."/>
            <person name="Naito S."/>
            <person name="Nakashima M."/>
            <person name="Nakama Y."/>
            <person name="Nakamichi Y."/>
            <person name="Nakamura M."/>
            <person name="Meguro A."/>
            <person name="Negishi M."/>
            <person name="Ohta I."/>
            <person name="Ohta T."/>
            <person name="Okamoto M."/>
            <person name="Ono N."/>
            <person name="Saji S."/>
            <person name="Sakaguchi M."/>
            <person name="Sakai K."/>
            <person name="Shibata M."/>
            <person name="Shimokawa T."/>
            <person name="Song J."/>
            <person name="Takazaki Y."/>
            <person name="Terasawa K."/>
            <person name="Tsugane M."/>
            <person name="Tsuji K."/>
            <person name="Ueda S."/>
            <person name="Waki K."/>
            <person name="Yamagata H."/>
            <person name="Yamamoto M."/>
            <person name="Yamamoto S."/>
            <person name="Yamane H."/>
            <person name="Yoshiki S."/>
            <person name="Yoshihara R."/>
            <person name="Yukawa K."/>
            <person name="Zhong H."/>
            <person name="Yano M."/>
            <person name="Yuan Q."/>
            <person name="Ouyang S."/>
            <person name="Liu J."/>
            <person name="Jones K.M."/>
            <person name="Gansberger K."/>
            <person name="Moffat K."/>
            <person name="Hill J."/>
            <person name="Bera J."/>
            <person name="Fadrosh D."/>
            <person name="Jin S."/>
            <person name="Johri S."/>
            <person name="Kim M."/>
            <person name="Overton L."/>
            <person name="Reardon M."/>
            <person name="Tsitrin T."/>
            <person name="Vuong H."/>
            <person name="Weaver B."/>
            <person name="Ciecko A."/>
            <person name="Tallon L."/>
            <person name="Jackson J."/>
            <person name="Pai G."/>
            <person name="Aken S.V."/>
            <person name="Utterback T."/>
            <person name="Reidmuller S."/>
            <person name="Feldblyum T."/>
            <person name="Hsiao J."/>
            <person name="Zismann V."/>
            <person name="Iobst S."/>
            <person name="de Vazeille A.R."/>
            <person name="Buell C.R."/>
            <person name="Ying K."/>
            <person name="Li Y."/>
            <person name="Lu T."/>
            <person name="Huang Y."/>
            <person name="Zhao Q."/>
            <person name="Feng Q."/>
            <person name="Zhang L."/>
            <person name="Zhu J."/>
            <person name="Weng Q."/>
            <person name="Mu J."/>
            <person name="Lu Y."/>
            <person name="Fan D."/>
            <person name="Liu Y."/>
            <person name="Guan J."/>
            <person name="Zhang Y."/>
            <person name="Yu S."/>
            <person name="Liu X."/>
            <person name="Zhang Y."/>
            <person name="Hong G."/>
            <person name="Han B."/>
            <person name="Choisne N."/>
            <person name="Demange N."/>
            <person name="Orjeda G."/>
            <person name="Samain S."/>
            <person name="Cattolico L."/>
            <person name="Pelletier E."/>
            <person name="Couloux A."/>
            <person name="Segurens B."/>
            <person name="Wincker P."/>
            <person name="D'Hont A."/>
            <person name="Scarpelli C."/>
            <person name="Weissenbach J."/>
            <person name="Salanoubat M."/>
            <person name="Quetier F."/>
            <person name="Yu Y."/>
            <person name="Kim H.R."/>
            <person name="Rambo T."/>
            <person name="Currie J."/>
            <person name="Collura K."/>
            <person name="Luo M."/>
            <person name="Yang T."/>
            <person name="Ammiraju J.S.S."/>
            <person name="Engler F."/>
            <person name="Soderlund C."/>
            <person name="Wing R.A."/>
            <person name="Palmer L.E."/>
            <person name="de la Bastide M."/>
            <person name="Spiegel L."/>
            <person name="Nascimento L."/>
            <person name="Zutavern T."/>
            <person name="O'Shaughnessy A."/>
            <person name="Dike S."/>
            <person name="Dedhia N."/>
            <person name="Preston R."/>
            <person name="Balija V."/>
            <person name="McCombie W.R."/>
            <person name="Chow T."/>
            <person name="Chen H."/>
            <person name="Chung M."/>
            <person name="Chen C."/>
            <person name="Shaw J."/>
            <person name="Wu H."/>
            <person name="Hsiao K."/>
            <person name="Chao Y."/>
            <person name="Chu M."/>
            <person name="Cheng C."/>
            <person name="Hour A."/>
            <person name="Lee P."/>
            <person name="Lin S."/>
            <person name="Lin Y."/>
            <person name="Liou J."/>
            <person name="Liu S."/>
            <person name="Hsing Y."/>
            <person name="Raghuvanshi S."/>
            <person name="Mohanty A."/>
            <person name="Bharti A.K."/>
            <person name="Gaur A."/>
            <person name="Gupta V."/>
            <person name="Kumar D."/>
            <person name="Ravi V."/>
            <person name="Vij S."/>
            <person name="Kapur A."/>
            <person name="Khurana P."/>
            <person name="Khurana P."/>
            <person name="Khurana J.P."/>
            <person name="Tyagi A.K."/>
            <person name="Gaikwad K."/>
            <person name="Singh A."/>
            <person name="Dalal V."/>
            <person name="Srivastava S."/>
            <person name="Dixit A."/>
            <person name="Pal A.K."/>
            <person name="Ghazi I.A."/>
            <person name="Yadav M."/>
            <person name="Pandit A."/>
            <person name="Bhargava A."/>
            <person name="Sureshbabu K."/>
            <person name="Batra K."/>
            <person name="Sharma T.R."/>
            <person name="Mohapatra T."/>
            <person name="Singh N.K."/>
            <person name="Messing J."/>
            <person name="Nelson A.B."/>
            <person name="Fuks G."/>
            <person name="Kavchok S."/>
            <person name="Keizer G."/>
            <person name="Linton E."/>
            <person name="Llaca V."/>
            <person name="Song R."/>
            <person name="Tanyolac B."/>
            <person name="Young S."/>
            <person name="Ho-Il K."/>
            <person name="Hahn J.H."/>
            <person name="Sangsakoo G."/>
            <person name="Vanavichit A."/>
            <person name="de Mattos Luiz.A.T."/>
            <person name="Zimmer P.D."/>
            <person name="Malone G."/>
            <person name="Dellagostin O."/>
            <person name="de Oliveira A.C."/>
            <person name="Bevan M."/>
            <person name="Bancroft I."/>
            <person name="Minx P."/>
            <person name="Cordum H."/>
            <person name="Wilson R."/>
            <person name="Cheng Z."/>
            <person name="Jin W."/>
            <person name="Jiang J."/>
            <person name="Leong S.A."/>
            <person name="Iwama H."/>
            <person name="Gojobori T."/>
            <person name="Itoh T."/>
            <person name="Niimura Y."/>
            <person name="Fujii Y."/>
            <person name="Habara T."/>
            <person name="Sakai H."/>
            <person name="Sato Y."/>
            <person name="Wilson G."/>
            <person name="Kumar K."/>
            <person name="McCouch S."/>
            <person name="Juretic N."/>
            <person name="Hoen D."/>
            <person name="Wright S."/>
            <person name="Bruskiewich R."/>
            <person name="Bureau T."/>
            <person name="Miyao A."/>
            <person name="Hirochika H."/>
            <person name="Nishikawa T."/>
            <person name="Kadowaki K."/>
            <person name="Sugiura M."/>
            <person name="Burr B."/>
            <person name="Sasaki T."/>
        </authorList>
    </citation>
    <scope>NUCLEOTIDE SEQUENCE [LARGE SCALE GENOMIC DNA]</scope>
    <source>
        <strain evidence="9">cv. Nipponbare</strain>
    </source>
</reference>
<dbReference type="GO" id="GO:0015211">
    <property type="term" value="F:purine nucleoside transmembrane transporter activity"/>
    <property type="evidence" value="ECO:0007669"/>
    <property type="project" value="InterPro"/>
</dbReference>
<keyword evidence="6 7" id="KW-0472">Membrane</keyword>
<dbReference type="GO" id="GO:0005345">
    <property type="term" value="F:purine nucleobase transmembrane transporter activity"/>
    <property type="evidence" value="ECO:0007669"/>
    <property type="project" value="UniProtKB-ARBA"/>
</dbReference>
<feature type="transmembrane region" description="Helical" evidence="7">
    <location>
        <begin position="46"/>
        <end position="68"/>
    </location>
</feature>
<keyword evidence="5 7" id="KW-1133">Transmembrane helix</keyword>
<dbReference type="GO" id="GO:0016020">
    <property type="term" value="C:membrane"/>
    <property type="evidence" value="ECO:0007669"/>
    <property type="project" value="UniProtKB-SubCell"/>
</dbReference>
<feature type="transmembrane region" description="Helical" evidence="7">
    <location>
        <begin position="169"/>
        <end position="189"/>
    </location>
</feature>
<dbReference type="InterPro" id="IPR037185">
    <property type="entry name" value="EmrE-like"/>
</dbReference>
<feature type="transmembrane region" description="Helical" evidence="7">
    <location>
        <begin position="244"/>
        <end position="262"/>
    </location>
</feature>
<dbReference type="InterPro" id="IPR030182">
    <property type="entry name" value="PUP_plant"/>
</dbReference>
<evidence type="ECO:0000313" key="8">
    <source>
        <dbReference type="EMBL" id="CAE04314.3"/>
    </source>
</evidence>
<keyword evidence="4 7" id="KW-0812">Transmembrane</keyword>
<gene>
    <name evidence="8" type="primary">OSJNBb0016D16.5</name>
</gene>
<feature type="transmembrane region" description="Helical" evidence="7">
    <location>
        <begin position="680"/>
        <end position="701"/>
    </location>
</feature>
<dbReference type="EMBL" id="AL606658">
    <property type="protein sequence ID" value="CAE04314.3"/>
    <property type="molecule type" value="Genomic_DNA"/>
</dbReference>
<comment type="subcellular location">
    <subcellularLocation>
        <location evidence="1">Membrane</location>
        <topology evidence="1">Multi-pass membrane protein</topology>
    </subcellularLocation>
</comment>
<evidence type="ECO:0000256" key="7">
    <source>
        <dbReference type="SAM" id="Phobius"/>
    </source>
</evidence>
<organism evidence="8 9">
    <name type="scientific">Oryza sativa subsp. japonica</name>
    <name type="common">Rice</name>
    <dbReference type="NCBI Taxonomy" id="39947"/>
    <lineage>
        <taxon>Eukaryota</taxon>
        <taxon>Viridiplantae</taxon>
        <taxon>Streptophyta</taxon>
        <taxon>Embryophyta</taxon>
        <taxon>Tracheophyta</taxon>
        <taxon>Spermatophyta</taxon>
        <taxon>Magnoliopsida</taxon>
        <taxon>Liliopsida</taxon>
        <taxon>Poales</taxon>
        <taxon>Poaceae</taxon>
        <taxon>BOP clade</taxon>
        <taxon>Oryzoideae</taxon>
        <taxon>Oryzeae</taxon>
        <taxon>Oryzinae</taxon>
        <taxon>Oryza</taxon>
        <taxon>Oryza sativa</taxon>
    </lineage>
</organism>
<feature type="transmembrane region" description="Helical" evidence="7">
    <location>
        <begin position="504"/>
        <end position="531"/>
    </location>
</feature>
<name>Q7FAP0_ORYSJ</name>
<dbReference type="PANTHER" id="PTHR31376:SF36">
    <property type="entry name" value="PURINE PERMEASE-RELATED"/>
    <property type="match status" value="1"/>
</dbReference>